<name>A0A8J7U8N2_9BACT</name>
<dbReference type="Proteomes" id="UP000664417">
    <property type="component" value="Unassembled WGS sequence"/>
</dbReference>
<evidence type="ECO:0000313" key="1">
    <source>
        <dbReference type="EMBL" id="MBO1322746.1"/>
    </source>
</evidence>
<dbReference type="AlphaFoldDB" id="A0A8J7U8N2"/>
<dbReference type="EMBL" id="JAFREP010000042">
    <property type="protein sequence ID" value="MBO1322746.1"/>
    <property type="molecule type" value="Genomic_DNA"/>
</dbReference>
<organism evidence="1 2">
    <name type="scientific">Acanthopleuribacter pedis</name>
    <dbReference type="NCBI Taxonomy" id="442870"/>
    <lineage>
        <taxon>Bacteria</taxon>
        <taxon>Pseudomonadati</taxon>
        <taxon>Acidobacteriota</taxon>
        <taxon>Holophagae</taxon>
        <taxon>Acanthopleuribacterales</taxon>
        <taxon>Acanthopleuribacteraceae</taxon>
        <taxon>Acanthopleuribacter</taxon>
    </lineage>
</organism>
<keyword evidence="2" id="KW-1185">Reference proteome</keyword>
<sequence length="257" mass="29445">MLNRIIRKRTQLEEQAWQTVLSLMPRRRQTRGIQYQVLEYLFAHLYEKVSEEELGRYLQEQRGSLPATGDPVKGAINQAIKELQRLPEPLFELVKIQETQLGTGKRFVRMNFTKFEEVIAYDQMQEYLNDILKGEKHFVLRTVAFLAPPFDNLPFPGLEPDHLNHSSLHAIVNEAARGAVPGEGDYRFLPDCVGMWEFLLVYEHEDAPVPFLGFMSDAGLGGAVEESRCILYRGAEKASKLKFLNALWHKLAARAEA</sequence>
<dbReference type="RefSeq" id="WP_207862718.1">
    <property type="nucleotide sequence ID" value="NZ_JAFREP010000042.1"/>
</dbReference>
<gene>
    <name evidence="1" type="ORF">J3U88_30015</name>
</gene>
<accession>A0A8J7U8N2</accession>
<protein>
    <submittedName>
        <fullName evidence="1">Uncharacterized protein</fullName>
    </submittedName>
</protein>
<comment type="caution">
    <text evidence="1">The sequence shown here is derived from an EMBL/GenBank/DDBJ whole genome shotgun (WGS) entry which is preliminary data.</text>
</comment>
<proteinExistence type="predicted"/>
<reference evidence="1" key="1">
    <citation type="submission" date="2021-03" db="EMBL/GenBank/DDBJ databases">
        <authorList>
            <person name="Wang G."/>
        </authorList>
    </citation>
    <scope>NUCLEOTIDE SEQUENCE</scope>
    <source>
        <strain evidence="1">KCTC 12899</strain>
    </source>
</reference>
<evidence type="ECO:0000313" key="2">
    <source>
        <dbReference type="Proteomes" id="UP000664417"/>
    </source>
</evidence>